<dbReference type="InterPro" id="IPR008972">
    <property type="entry name" value="Cupredoxin"/>
</dbReference>
<evidence type="ECO:0000256" key="19">
    <source>
        <dbReference type="SAM" id="Phobius"/>
    </source>
</evidence>
<keyword evidence="10 19" id="KW-1133">Transmembrane helix</keyword>
<feature type="transmembrane region" description="Helical" evidence="19">
    <location>
        <begin position="89"/>
        <end position="111"/>
    </location>
</feature>
<evidence type="ECO:0000256" key="8">
    <source>
        <dbReference type="ARBA" id="ARBA00022967"/>
    </source>
</evidence>
<keyword evidence="7 16" id="KW-0479">Metal-binding</keyword>
<organism evidence="23 24">
    <name type="scientific">Kangiella sediminilitoris</name>
    <dbReference type="NCBI Taxonomy" id="1144748"/>
    <lineage>
        <taxon>Bacteria</taxon>
        <taxon>Pseudomonadati</taxon>
        <taxon>Pseudomonadota</taxon>
        <taxon>Gammaproteobacteria</taxon>
        <taxon>Kangiellales</taxon>
        <taxon>Kangiellaceae</taxon>
        <taxon>Kangiella</taxon>
    </lineage>
</organism>
<evidence type="ECO:0000256" key="11">
    <source>
        <dbReference type="ARBA" id="ARBA00023004"/>
    </source>
</evidence>
<dbReference type="PANTHER" id="PTHR22888:SF9">
    <property type="entry name" value="CYTOCHROME C OXIDASE SUBUNIT 2"/>
    <property type="match status" value="1"/>
</dbReference>
<comment type="subcellular location">
    <subcellularLocation>
        <location evidence="17">Cell membrane</location>
        <topology evidence="17">Multi-pass membrane protein</topology>
    </subcellularLocation>
    <subcellularLocation>
        <location evidence="1">Membrane</location>
        <topology evidence="1">Multi-pass membrane protein</topology>
    </subcellularLocation>
</comment>
<evidence type="ECO:0000256" key="12">
    <source>
        <dbReference type="ARBA" id="ARBA00023008"/>
    </source>
</evidence>
<evidence type="ECO:0000256" key="7">
    <source>
        <dbReference type="ARBA" id="ARBA00022723"/>
    </source>
</evidence>
<keyword evidence="8" id="KW-1278">Translocase</keyword>
<dbReference type="InterPro" id="IPR014222">
    <property type="entry name" value="Cyt_c_oxidase_su2"/>
</dbReference>
<dbReference type="GO" id="GO:0005886">
    <property type="term" value="C:plasma membrane"/>
    <property type="evidence" value="ECO:0007669"/>
    <property type="project" value="UniProtKB-SubCell"/>
</dbReference>
<dbReference type="InterPro" id="IPR036257">
    <property type="entry name" value="Cyt_c_oxidase_su2_TM_sf"/>
</dbReference>
<dbReference type="OrthoDB" id="9781261at2"/>
<dbReference type="InterPro" id="IPR009056">
    <property type="entry name" value="Cyt_c-like_dom"/>
</dbReference>
<evidence type="ECO:0000256" key="5">
    <source>
        <dbReference type="ARBA" id="ARBA00022660"/>
    </source>
</evidence>
<comment type="catalytic activity">
    <reaction evidence="15 18">
        <text>4 Fe(II)-[cytochrome c] + O2 + 8 H(+)(in) = 4 Fe(III)-[cytochrome c] + 2 H2O + 4 H(+)(out)</text>
        <dbReference type="Rhea" id="RHEA:11436"/>
        <dbReference type="Rhea" id="RHEA-COMP:10350"/>
        <dbReference type="Rhea" id="RHEA-COMP:14399"/>
        <dbReference type="ChEBI" id="CHEBI:15377"/>
        <dbReference type="ChEBI" id="CHEBI:15378"/>
        <dbReference type="ChEBI" id="CHEBI:15379"/>
        <dbReference type="ChEBI" id="CHEBI:29033"/>
        <dbReference type="ChEBI" id="CHEBI:29034"/>
        <dbReference type="EC" id="7.1.1.9"/>
    </reaction>
</comment>
<dbReference type="Pfam" id="PF13442">
    <property type="entry name" value="Cytochrome_CBB3"/>
    <property type="match status" value="1"/>
</dbReference>
<evidence type="ECO:0000256" key="17">
    <source>
        <dbReference type="RuleBase" id="RU000456"/>
    </source>
</evidence>
<evidence type="ECO:0000259" key="21">
    <source>
        <dbReference type="PROSITE" id="PS50999"/>
    </source>
</evidence>
<dbReference type="AlphaFoldDB" id="A0A1B3BDI2"/>
<sequence>MSLFRKLALIVASFSALLLSGCGGDLKYNMREGVTEISREVYDLHMIVIWVCVVIGIITFGAMFYSMFAHRKSKNPNPAKFSHSTTVEIIWTVIPFIILIALAVPAVGLLIKMEDASNSELTVMVKGYQWKWEYKYIDGDDNLGNDVSFFSNLDQKSRDLSVNSGSGFSGTEITDENYLLEVDNPLVIPVDTKVRFLVTADDVIHSFWVPDFSVKKDAVPGFINEVWTKVDEPGTYRGVCAELCGKDHGFMPIVVKVLPQAEYDAWYAEKVAEAEAGPDLNERTMSQLMAEGEAAYNKYCASCHMPNGEGNGPFPSLVGTEVVTGEGSMAKHIDIVINGVSGTAMQAFGNQLTEAEIAAIITYERNAWGNDTGEKVQPQEIHDIKNGGGE</sequence>
<comment type="similarity">
    <text evidence="2 17">Belongs to the cytochrome c oxidase subunit 2 family.</text>
</comment>
<evidence type="ECO:0000256" key="3">
    <source>
        <dbReference type="ARBA" id="ARBA00022448"/>
    </source>
</evidence>
<dbReference type="InterPro" id="IPR002429">
    <property type="entry name" value="CcO_II-like_C"/>
</dbReference>
<dbReference type="PROSITE" id="PS50999">
    <property type="entry name" value="COX2_TM"/>
    <property type="match status" value="1"/>
</dbReference>
<evidence type="ECO:0000313" key="23">
    <source>
        <dbReference type="EMBL" id="AOE50828.1"/>
    </source>
</evidence>
<gene>
    <name evidence="23" type="ORF">KS2013_2123</name>
</gene>
<keyword evidence="12 18" id="KW-0186">Copper</keyword>
<dbReference type="Gene3D" id="1.10.287.90">
    <property type="match status" value="1"/>
</dbReference>
<keyword evidence="9 17" id="KW-0249">Electron transport</keyword>
<dbReference type="GO" id="GO:0004129">
    <property type="term" value="F:cytochrome-c oxidase activity"/>
    <property type="evidence" value="ECO:0007669"/>
    <property type="project" value="UniProtKB-EC"/>
</dbReference>
<dbReference type="PROSITE" id="PS51257">
    <property type="entry name" value="PROKAR_LIPOPROTEIN"/>
    <property type="match status" value="1"/>
</dbReference>
<evidence type="ECO:0000256" key="14">
    <source>
        <dbReference type="ARBA" id="ARBA00024688"/>
    </source>
</evidence>
<dbReference type="KEGG" id="ksd:KS2013_2123"/>
<dbReference type="Proteomes" id="UP000094147">
    <property type="component" value="Chromosome"/>
</dbReference>
<feature type="transmembrane region" description="Helical" evidence="19">
    <location>
        <begin position="47"/>
        <end position="68"/>
    </location>
</feature>
<dbReference type="SUPFAM" id="SSF46626">
    <property type="entry name" value="Cytochrome c"/>
    <property type="match status" value="1"/>
</dbReference>
<keyword evidence="24" id="KW-1185">Reference proteome</keyword>
<dbReference type="PATRIC" id="fig|1144748.3.peg.2141"/>
<dbReference type="PROSITE" id="PS51007">
    <property type="entry name" value="CYTC"/>
    <property type="match status" value="1"/>
</dbReference>
<dbReference type="EMBL" id="CP012418">
    <property type="protein sequence ID" value="AOE50828.1"/>
    <property type="molecule type" value="Genomic_DNA"/>
</dbReference>
<dbReference type="GO" id="GO:0005507">
    <property type="term" value="F:copper ion binding"/>
    <property type="evidence" value="ECO:0007669"/>
    <property type="project" value="InterPro"/>
</dbReference>
<evidence type="ECO:0000256" key="18">
    <source>
        <dbReference type="RuleBase" id="RU004024"/>
    </source>
</evidence>
<evidence type="ECO:0000256" key="13">
    <source>
        <dbReference type="ARBA" id="ARBA00023136"/>
    </source>
</evidence>
<dbReference type="Gene3D" id="1.10.760.10">
    <property type="entry name" value="Cytochrome c-like domain"/>
    <property type="match status" value="1"/>
</dbReference>
<dbReference type="PRINTS" id="PR01166">
    <property type="entry name" value="CYCOXIDASEII"/>
</dbReference>
<dbReference type="PROSITE" id="PS00078">
    <property type="entry name" value="COX2"/>
    <property type="match status" value="1"/>
</dbReference>
<dbReference type="Pfam" id="PF00116">
    <property type="entry name" value="COX2"/>
    <property type="match status" value="1"/>
</dbReference>
<dbReference type="PANTHER" id="PTHR22888">
    <property type="entry name" value="CYTOCHROME C OXIDASE, SUBUNIT II"/>
    <property type="match status" value="1"/>
</dbReference>
<dbReference type="EC" id="7.1.1.9" evidence="18"/>
<proteinExistence type="inferred from homology"/>
<evidence type="ECO:0000259" key="20">
    <source>
        <dbReference type="PROSITE" id="PS50857"/>
    </source>
</evidence>
<dbReference type="InterPro" id="IPR045187">
    <property type="entry name" value="CcO_II"/>
</dbReference>
<dbReference type="Pfam" id="PF02790">
    <property type="entry name" value="COX2_TM"/>
    <property type="match status" value="1"/>
</dbReference>
<evidence type="ECO:0000256" key="2">
    <source>
        <dbReference type="ARBA" id="ARBA00007866"/>
    </source>
</evidence>
<accession>A0A1B3BDI2</accession>
<dbReference type="GO" id="GO:0042773">
    <property type="term" value="P:ATP synthesis coupled electron transport"/>
    <property type="evidence" value="ECO:0007669"/>
    <property type="project" value="TreeGrafter"/>
</dbReference>
<dbReference type="InterPro" id="IPR001505">
    <property type="entry name" value="Copper_CuA"/>
</dbReference>
<dbReference type="RefSeq" id="WP_068993674.1">
    <property type="nucleotide sequence ID" value="NZ_CP012418.1"/>
</dbReference>
<dbReference type="InterPro" id="IPR011759">
    <property type="entry name" value="Cyt_c_oxidase_su2_TM_dom"/>
</dbReference>
<name>A0A1B3BDI2_9GAMM</name>
<dbReference type="SUPFAM" id="SSF49503">
    <property type="entry name" value="Cupredoxins"/>
    <property type="match status" value="1"/>
</dbReference>
<evidence type="ECO:0000313" key="24">
    <source>
        <dbReference type="Proteomes" id="UP000094147"/>
    </source>
</evidence>
<keyword evidence="4 16" id="KW-0349">Heme</keyword>
<dbReference type="InterPro" id="IPR036909">
    <property type="entry name" value="Cyt_c-like_dom_sf"/>
</dbReference>
<dbReference type="PROSITE" id="PS50857">
    <property type="entry name" value="COX2_CUA"/>
    <property type="match status" value="1"/>
</dbReference>
<keyword evidence="11 16" id="KW-0408">Iron</keyword>
<dbReference type="SUPFAM" id="SSF81464">
    <property type="entry name" value="Cytochrome c oxidase subunit II-like, transmembrane region"/>
    <property type="match status" value="1"/>
</dbReference>
<dbReference type="GO" id="GO:0016491">
    <property type="term" value="F:oxidoreductase activity"/>
    <property type="evidence" value="ECO:0007669"/>
    <property type="project" value="InterPro"/>
</dbReference>
<evidence type="ECO:0000256" key="9">
    <source>
        <dbReference type="ARBA" id="ARBA00022982"/>
    </source>
</evidence>
<feature type="domain" description="Cytochrome oxidase subunit II transmembrane region profile" evidence="21">
    <location>
        <begin position="22"/>
        <end position="117"/>
    </location>
</feature>
<feature type="domain" description="Cytochrome oxidase subunit II copper A binding" evidence="20">
    <location>
        <begin position="118"/>
        <end position="269"/>
    </location>
</feature>
<dbReference type="STRING" id="1144748.KS2013_2123"/>
<evidence type="ECO:0000256" key="6">
    <source>
        <dbReference type="ARBA" id="ARBA00022692"/>
    </source>
</evidence>
<evidence type="ECO:0000256" key="10">
    <source>
        <dbReference type="ARBA" id="ARBA00022989"/>
    </source>
</evidence>
<evidence type="ECO:0000256" key="4">
    <source>
        <dbReference type="ARBA" id="ARBA00022617"/>
    </source>
</evidence>
<keyword evidence="13 19" id="KW-0472">Membrane</keyword>
<evidence type="ECO:0000256" key="15">
    <source>
        <dbReference type="ARBA" id="ARBA00047816"/>
    </source>
</evidence>
<feature type="domain" description="Cytochrome c" evidence="22">
    <location>
        <begin position="287"/>
        <end position="368"/>
    </location>
</feature>
<keyword evidence="5 17" id="KW-0679">Respiratory chain</keyword>
<dbReference type="GO" id="GO:0020037">
    <property type="term" value="F:heme binding"/>
    <property type="evidence" value="ECO:0007669"/>
    <property type="project" value="InterPro"/>
</dbReference>
<evidence type="ECO:0000256" key="1">
    <source>
        <dbReference type="ARBA" id="ARBA00004141"/>
    </source>
</evidence>
<protein>
    <recommendedName>
        <fullName evidence="18">Cytochrome c oxidase subunit 2</fullName>
        <ecNumber evidence="18">7.1.1.9</ecNumber>
    </recommendedName>
</protein>
<evidence type="ECO:0000259" key="22">
    <source>
        <dbReference type="PROSITE" id="PS51007"/>
    </source>
</evidence>
<dbReference type="NCBIfam" id="TIGR02866">
    <property type="entry name" value="CoxB"/>
    <property type="match status" value="1"/>
</dbReference>
<evidence type="ECO:0000256" key="16">
    <source>
        <dbReference type="PROSITE-ProRule" id="PRU00433"/>
    </source>
</evidence>
<comment type="cofactor">
    <cofactor evidence="18">
        <name>Cu cation</name>
        <dbReference type="ChEBI" id="CHEBI:23378"/>
    </cofactor>
    <text evidence="18">Binds a copper A center.</text>
</comment>
<keyword evidence="3 17" id="KW-0813">Transport</keyword>
<comment type="function">
    <text evidence="14 18">Subunits I and II form the functional core of the enzyme complex. Electrons originating in cytochrome c are transferred via heme a and Cu(A) to the binuclear center formed by heme a3 and Cu(B).</text>
</comment>
<reference evidence="24" key="1">
    <citation type="submission" date="2015-08" db="EMBL/GenBank/DDBJ databases">
        <authorList>
            <person name="Kim K.M."/>
        </authorList>
    </citation>
    <scope>NUCLEOTIDE SEQUENCE [LARGE SCALE GENOMIC DNA]</scope>
    <source>
        <strain evidence="24">KCTC 23892</strain>
    </source>
</reference>
<keyword evidence="6 17" id="KW-0812">Transmembrane</keyword>
<dbReference type="Gene3D" id="2.60.40.420">
    <property type="entry name" value="Cupredoxins - blue copper proteins"/>
    <property type="match status" value="1"/>
</dbReference>